<accession>A0A2M8L3Q5</accession>
<evidence type="ECO:0000313" key="1">
    <source>
        <dbReference type="EMBL" id="PJE67508.1"/>
    </source>
</evidence>
<sequence length="169" mass="20316">MSETRTETKIPKDIPLRKERRWLRGEFWQLAGETDVVDWGTEEHGKEVIKEVCRVRDEVVIKAHWEKHKEPVSPGDIETEREMMHLLEKTEHWDNQIKGKVVRIFEYVQRHPDIIYAYPEKNYLLEIEIKTSVAELTTKRFLREDKSFYLDQEGFKSISLHFPRTEMGF</sequence>
<reference evidence="2" key="1">
    <citation type="submission" date="2017-09" db="EMBL/GenBank/DDBJ databases">
        <title>Depth-based differentiation of microbial function through sediment-hosted aquifers and enrichment of novel symbionts in the deep terrestrial subsurface.</title>
        <authorList>
            <person name="Probst A.J."/>
            <person name="Ladd B."/>
            <person name="Jarett J.K."/>
            <person name="Geller-Mcgrath D.E."/>
            <person name="Sieber C.M.K."/>
            <person name="Emerson J.B."/>
            <person name="Anantharaman K."/>
            <person name="Thomas B.C."/>
            <person name="Malmstrom R."/>
            <person name="Stieglmeier M."/>
            <person name="Klingl A."/>
            <person name="Woyke T."/>
            <person name="Ryan C.M."/>
            <person name="Banfield J.F."/>
        </authorList>
    </citation>
    <scope>NUCLEOTIDE SEQUENCE [LARGE SCALE GENOMIC DNA]</scope>
</reference>
<gene>
    <name evidence="1" type="ORF">COU95_02110</name>
</gene>
<organism evidence="1 2">
    <name type="scientific">Candidatus Shapirobacteria bacterium CG10_big_fil_rev_8_21_14_0_10_40_9</name>
    <dbReference type="NCBI Taxonomy" id="1974888"/>
    <lineage>
        <taxon>Bacteria</taxon>
        <taxon>Candidatus Shapironibacteriota</taxon>
    </lineage>
</organism>
<dbReference type="Proteomes" id="UP000231474">
    <property type="component" value="Unassembled WGS sequence"/>
</dbReference>
<protein>
    <submittedName>
        <fullName evidence="1">Uncharacterized protein</fullName>
    </submittedName>
</protein>
<name>A0A2M8L3Q5_9BACT</name>
<dbReference type="EMBL" id="PFEK01000041">
    <property type="protein sequence ID" value="PJE67508.1"/>
    <property type="molecule type" value="Genomic_DNA"/>
</dbReference>
<comment type="caution">
    <text evidence="1">The sequence shown here is derived from an EMBL/GenBank/DDBJ whole genome shotgun (WGS) entry which is preliminary data.</text>
</comment>
<evidence type="ECO:0000313" key="2">
    <source>
        <dbReference type="Proteomes" id="UP000231474"/>
    </source>
</evidence>
<proteinExistence type="predicted"/>
<dbReference type="AlphaFoldDB" id="A0A2M8L3Q5"/>